<dbReference type="EMBL" id="CM037024">
    <property type="protein sequence ID" value="KAH7663554.1"/>
    <property type="molecule type" value="Genomic_DNA"/>
</dbReference>
<gene>
    <name evidence="1" type="ORF">IHE45_14G063400</name>
</gene>
<accession>A0ACB7USA2</accession>
<comment type="caution">
    <text evidence="1">The sequence shown here is derived from an EMBL/GenBank/DDBJ whole genome shotgun (WGS) entry which is preliminary data.</text>
</comment>
<evidence type="ECO:0000313" key="2">
    <source>
        <dbReference type="Proteomes" id="UP000827976"/>
    </source>
</evidence>
<keyword evidence="1" id="KW-0808">Transferase</keyword>
<proteinExistence type="predicted"/>
<keyword evidence="2" id="KW-1185">Reference proteome</keyword>
<dbReference type="Proteomes" id="UP000827976">
    <property type="component" value="Chromosome 14"/>
</dbReference>
<protein>
    <submittedName>
        <fullName evidence="1">Transferase protein</fullName>
        <ecNumber evidence="1">2.3.1.115</ecNumber>
    </submittedName>
</protein>
<evidence type="ECO:0000313" key="1">
    <source>
        <dbReference type="EMBL" id="KAH7663554.1"/>
    </source>
</evidence>
<dbReference type="EC" id="2.3.1.115" evidence="1"/>
<name>A0ACB7USA2_DIOAL</name>
<organism evidence="1 2">
    <name type="scientific">Dioscorea alata</name>
    <name type="common">Purple yam</name>
    <dbReference type="NCBI Taxonomy" id="55571"/>
    <lineage>
        <taxon>Eukaryota</taxon>
        <taxon>Viridiplantae</taxon>
        <taxon>Streptophyta</taxon>
        <taxon>Embryophyta</taxon>
        <taxon>Tracheophyta</taxon>
        <taxon>Spermatophyta</taxon>
        <taxon>Magnoliopsida</taxon>
        <taxon>Liliopsida</taxon>
        <taxon>Dioscoreales</taxon>
        <taxon>Dioscoreaceae</taxon>
        <taxon>Dioscorea</taxon>
    </lineage>
</organism>
<sequence length="456" mass="50200">MGKANIIRILNETRVYPSSGCVDEATIPLTFFDAIWIHGQLVERIFFYPLPQHYSTTDHFINSIVPSLTSSLSLTLHHFYPLAGKLIRLSPNSNDFAIHYKHGDSVPFTIAESLADFQALSSYHPHPFNDVYTLVPILDKFSEDSKPLLSLQVTFFPKNSGITIGIALNHIAGDGPSFMHFFKSWALSCSSSGAVPLLQPPPLFDNSLVNDPRGCYSIFLQDSLSPSADHKQHPVSSAPAISDSPVCATFSLGSDHIQMLKNNFYKKSKQNKTPSSFAVTCAYAWVCFVKAQGYSTQQRANFCFTVDCRERLKPLLPANFFGNCIGPGFVEEDVEKLIGEDGVLVACDAIVTTIEECRHDVLRDVEGWMRKFGAWVANGRLLTVAGSPKFGVYGIDFGWGKPCKVEVVSIAKTGAMSLAERKDEQGGIELGFVMPKAIMDEFSSLFSKGLEVLISS</sequence>
<keyword evidence="1" id="KW-0012">Acyltransferase</keyword>
<reference evidence="2" key="1">
    <citation type="journal article" date="2022" name="Nat. Commun.">
        <title>Chromosome evolution and the genetic basis of agronomically important traits in greater yam.</title>
        <authorList>
            <person name="Bredeson J.V."/>
            <person name="Lyons J.B."/>
            <person name="Oniyinde I.O."/>
            <person name="Okereke N.R."/>
            <person name="Kolade O."/>
            <person name="Nnabue I."/>
            <person name="Nwadili C.O."/>
            <person name="Hribova E."/>
            <person name="Parker M."/>
            <person name="Nwogha J."/>
            <person name="Shu S."/>
            <person name="Carlson J."/>
            <person name="Kariba R."/>
            <person name="Muthemba S."/>
            <person name="Knop K."/>
            <person name="Barton G.J."/>
            <person name="Sherwood A.V."/>
            <person name="Lopez-Montes A."/>
            <person name="Asiedu R."/>
            <person name="Jamnadass R."/>
            <person name="Muchugi A."/>
            <person name="Goodstein D."/>
            <person name="Egesi C.N."/>
            <person name="Featherston J."/>
            <person name="Asfaw A."/>
            <person name="Simpson G.G."/>
            <person name="Dolezel J."/>
            <person name="Hendre P.S."/>
            <person name="Van Deynze A."/>
            <person name="Kumar P.L."/>
            <person name="Obidiegwu J.E."/>
            <person name="Bhattacharjee R."/>
            <person name="Rokhsar D.S."/>
        </authorList>
    </citation>
    <scope>NUCLEOTIDE SEQUENCE [LARGE SCALE GENOMIC DNA]</scope>
    <source>
        <strain evidence="2">cv. TDa95/00328</strain>
    </source>
</reference>